<evidence type="ECO:0000256" key="2">
    <source>
        <dbReference type="SAM" id="Phobius"/>
    </source>
</evidence>
<accession>A0A265NFT7</accession>
<evidence type="ECO:0000313" key="4">
    <source>
        <dbReference type="EMBL" id="OZU90645.1"/>
    </source>
</evidence>
<feature type="transmembrane region" description="Helical" evidence="2">
    <location>
        <begin position="504"/>
        <end position="525"/>
    </location>
</feature>
<comment type="caution">
    <text evidence="4">The sequence shown here is derived from an EMBL/GenBank/DDBJ whole genome shotgun (WGS) entry which is preliminary data.</text>
</comment>
<dbReference type="GO" id="GO:0005524">
    <property type="term" value="F:ATP binding"/>
    <property type="evidence" value="ECO:0007669"/>
    <property type="project" value="InterPro"/>
</dbReference>
<evidence type="ECO:0000256" key="1">
    <source>
        <dbReference type="ARBA" id="ARBA00009670"/>
    </source>
</evidence>
<keyword evidence="5" id="KW-1185">Reference proteome</keyword>
<evidence type="ECO:0000313" key="5">
    <source>
        <dbReference type="Proteomes" id="UP000216498"/>
    </source>
</evidence>
<keyword evidence="2" id="KW-1133">Transmembrane helix</keyword>
<keyword evidence="2" id="KW-0472">Membrane</keyword>
<dbReference type="CDD" id="cd05121">
    <property type="entry name" value="ABC1_ADCK3-like"/>
    <property type="match status" value="1"/>
</dbReference>
<dbReference type="InterPro" id="IPR000719">
    <property type="entry name" value="Prot_kinase_dom"/>
</dbReference>
<sequence length="540" mass="62740">MKSMSKLKRMSKVLSMAFVIFIQIYWYKVRKKSEADWDTLWGEIGSRFRKTLFELEGLLIKMGQLLSIREDLLPNEFIRQIQDLTDQVPPSNWEEIKEIIEAEWGGPLDQFLLHVEKNAIASASIGEVYKGVLKDGKPVAIKVQRPNIQSIIQTDFRTLSIIIWFAHHFVPMPKGFINLKVLFKELKEVIVRELDFSQEKNNLLYFKERFKDVDRVKIPDVYSELSTPKVLVMEWVYGIKLTDKEGISQLEVNGSELAEHLIEVFLPQWLEPGMFHADPHSGNVFVSKDGQIILLDFGMVGEISKKDATYFQVLIESLLSKNYPKAVECLTHLGFLLPEADPRTMERLLAEILSFQSTQLNEMDLIALKLELNAIIQALPIQVPTRFVFLGRSFITMEGMLRSLASEDELINVLKPVFMNWLRKQGNNKWSFLSFWLQSQPLFKTFHSFTEFLKLPEKLDDIKETEQRRHFQFTIYENYKKQLFQLTLFGIIGIGIGIHTSHQLILQLSVGVSAVSGVGYFIYSFKLKNWMKYMHEKRRG</sequence>
<dbReference type="SUPFAM" id="SSF56112">
    <property type="entry name" value="Protein kinase-like (PK-like)"/>
    <property type="match status" value="1"/>
</dbReference>
<proteinExistence type="inferred from homology"/>
<organism evidence="4 5">
    <name type="scientific">Virgibacillus indicus</name>
    <dbReference type="NCBI Taxonomy" id="2024554"/>
    <lineage>
        <taxon>Bacteria</taxon>
        <taxon>Bacillati</taxon>
        <taxon>Bacillota</taxon>
        <taxon>Bacilli</taxon>
        <taxon>Bacillales</taxon>
        <taxon>Bacillaceae</taxon>
        <taxon>Virgibacillus</taxon>
    </lineage>
</organism>
<dbReference type="PROSITE" id="PS50011">
    <property type="entry name" value="PROTEIN_KINASE_DOM"/>
    <property type="match status" value="1"/>
</dbReference>
<feature type="domain" description="Protein kinase" evidence="3">
    <location>
        <begin position="114"/>
        <end position="443"/>
    </location>
</feature>
<dbReference type="OrthoDB" id="9795390at2"/>
<feature type="transmembrane region" description="Helical" evidence="2">
    <location>
        <begin position="12"/>
        <end position="29"/>
    </location>
</feature>
<name>A0A265NFT7_9BACI</name>
<keyword evidence="2" id="KW-0812">Transmembrane</keyword>
<dbReference type="PANTHER" id="PTHR10566:SF113">
    <property type="entry name" value="PROTEIN ACTIVITY OF BC1 COMPLEX KINASE 7, CHLOROPLASTIC"/>
    <property type="match status" value="1"/>
</dbReference>
<comment type="similarity">
    <text evidence="1">Belongs to the protein kinase superfamily. ADCK protein kinase family.</text>
</comment>
<reference evidence="4 5" key="1">
    <citation type="submission" date="2017-08" db="EMBL/GenBank/DDBJ databases">
        <title>Virgibacillus indicus sp. nov. and Virgibacillus profoundi sp. nov, two moderately halophilic bacteria isolated from marine sediment by using the Microfluidic Streak Plate.</title>
        <authorList>
            <person name="Xu B."/>
            <person name="Hu B."/>
            <person name="Wang J."/>
            <person name="Zhu Y."/>
            <person name="Huang L."/>
            <person name="Du W."/>
            <person name="Huang Y."/>
        </authorList>
    </citation>
    <scope>NUCLEOTIDE SEQUENCE [LARGE SCALE GENOMIC DNA]</scope>
    <source>
        <strain evidence="4 5">IO3-P2-C2</strain>
    </source>
</reference>
<dbReference type="Pfam" id="PF03109">
    <property type="entry name" value="ABC1"/>
    <property type="match status" value="1"/>
</dbReference>
<evidence type="ECO:0000259" key="3">
    <source>
        <dbReference type="PROSITE" id="PS50011"/>
    </source>
</evidence>
<dbReference type="GO" id="GO:0004672">
    <property type="term" value="F:protein kinase activity"/>
    <property type="evidence" value="ECO:0007669"/>
    <property type="project" value="InterPro"/>
</dbReference>
<dbReference type="InterPro" id="IPR004147">
    <property type="entry name" value="ABC1_dom"/>
</dbReference>
<dbReference type="Proteomes" id="UP000216498">
    <property type="component" value="Unassembled WGS sequence"/>
</dbReference>
<dbReference type="Gene3D" id="1.10.510.10">
    <property type="entry name" value="Transferase(Phosphotransferase) domain 1"/>
    <property type="match status" value="1"/>
</dbReference>
<dbReference type="InterPro" id="IPR011009">
    <property type="entry name" value="Kinase-like_dom_sf"/>
</dbReference>
<dbReference type="AlphaFoldDB" id="A0A265NFT7"/>
<dbReference type="EMBL" id="NPMS01000001">
    <property type="protein sequence ID" value="OZU90645.1"/>
    <property type="molecule type" value="Genomic_DNA"/>
</dbReference>
<dbReference type="PANTHER" id="PTHR10566">
    <property type="entry name" value="CHAPERONE-ACTIVITY OF BC1 COMPLEX CABC1 -RELATED"/>
    <property type="match status" value="1"/>
</dbReference>
<gene>
    <name evidence="4" type="ORF">CIL03_00235</name>
</gene>
<dbReference type="InterPro" id="IPR050154">
    <property type="entry name" value="UbiB_kinase"/>
</dbReference>
<protein>
    <submittedName>
        <fullName evidence="4">ABC transporter</fullName>
    </submittedName>
</protein>